<keyword evidence="2" id="KW-1185">Reference proteome</keyword>
<sequence>MANESHPCPKGMVKLTAPPWKWAYIDRMGVVVLGACLRLNSGPSLAPAPPDPVIAVNARMKRLTLAPALGRAVTVGPGGGPWRRDQLFKKAGVNATLTIEHHLGNTADICCRVELVHLLSRKCTALLLRISAVQILTIGAGKLAGRDFCDKQSDGAN</sequence>
<comment type="caution">
    <text evidence="1">The sequence shown here is derived from an EMBL/GenBank/DDBJ whole genome shotgun (WGS) entry which is preliminary data.</text>
</comment>
<accession>A0A5M3XL48</accession>
<name>A0A5M3XL48_9ACTN</name>
<proteinExistence type="predicted"/>
<evidence type="ECO:0000313" key="1">
    <source>
        <dbReference type="EMBL" id="GES20889.1"/>
    </source>
</evidence>
<dbReference type="Proteomes" id="UP000377595">
    <property type="component" value="Unassembled WGS sequence"/>
</dbReference>
<evidence type="ECO:0000313" key="2">
    <source>
        <dbReference type="Proteomes" id="UP000377595"/>
    </source>
</evidence>
<protein>
    <submittedName>
        <fullName evidence="1">Uncharacterized protein</fullName>
    </submittedName>
</protein>
<dbReference type="EMBL" id="BLAF01000019">
    <property type="protein sequence ID" value="GES20889.1"/>
    <property type="molecule type" value="Genomic_DNA"/>
</dbReference>
<dbReference type="AlphaFoldDB" id="A0A5M3XL48"/>
<organism evidence="1 2">
    <name type="scientific">Acrocarpospora pleiomorpha</name>
    <dbReference type="NCBI Taxonomy" id="90975"/>
    <lineage>
        <taxon>Bacteria</taxon>
        <taxon>Bacillati</taxon>
        <taxon>Actinomycetota</taxon>
        <taxon>Actinomycetes</taxon>
        <taxon>Streptosporangiales</taxon>
        <taxon>Streptosporangiaceae</taxon>
        <taxon>Acrocarpospora</taxon>
    </lineage>
</organism>
<gene>
    <name evidence="1" type="ORF">Aple_037850</name>
</gene>
<reference evidence="1 2" key="1">
    <citation type="submission" date="2019-10" db="EMBL/GenBank/DDBJ databases">
        <title>Whole genome shotgun sequence of Acrocarpospora pleiomorpha NBRC 16267.</title>
        <authorList>
            <person name="Ichikawa N."/>
            <person name="Kimura A."/>
            <person name="Kitahashi Y."/>
            <person name="Komaki H."/>
            <person name="Oguchi A."/>
        </authorList>
    </citation>
    <scope>NUCLEOTIDE SEQUENCE [LARGE SCALE GENOMIC DNA]</scope>
    <source>
        <strain evidence="1 2">NBRC 16267</strain>
    </source>
</reference>